<sequence>MAEPAEPSNILPTVETSGDVASSPSTSSEHSDGSGYSTYPPTPTDARRRAMDGPQRSEDQLDWRWEFLEWDAVRSGLSETQYKERKVEVAVGIRSWREDDECERRNREEWEAICALKWTDQRQYYLKKEQRERRVRDLDLRLKGWTQEQVDAMHREEATHQEELVAIHLAYDAAAQERRQEEQPTNSIVNQPLTREELDAKHRAWNALGLSREEQAELVRIFGFDKLEQESGGTHATITESAETRRLQASPPRPTKDTSRKTRGGRITKNTAQSQNSIYRGSRSRHSAPIPAKARAPGRGLTQSKQAPDLPDGPRDRTTRAQPQHGLRRSRRLAGKLPEFDNLPGRDDEQVRPSQQVAAEETNGSQGREASRDFEV</sequence>
<evidence type="ECO:0000313" key="3">
    <source>
        <dbReference type="Proteomes" id="UP000036947"/>
    </source>
</evidence>
<feature type="compositionally biased region" description="Polar residues" evidence="1">
    <location>
        <begin position="183"/>
        <end position="193"/>
    </location>
</feature>
<dbReference type="EMBL" id="LFRF01000054">
    <property type="protein sequence ID" value="KND86525.1"/>
    <property type="molecule type" value="Genomic_DNA"/>
</dbReference>
<evidence type="ECO:0000256" key="1">
    <source>
        <dbReference type="SAM" id="MobiDB-lite"/>
    </source>
</evidence>
<dbReference type="Proteomes" id="UP000036947">
    <property type="component" value="Unassembled WGS sequence"/>
</dbReference>
<dbReference type="OrthoDB" id="5151869at2759"/>
<gene>
    <name evidence="2" type="ORF">TOPH_08827</name>
</gene>
<protein>
    <submittedName>
        <fullName evidence="2">Uncharacterized protein</fullName>
    </submittedName>
</protein>
<feature type="region of interest" description="Disordered" evidence="1">
    <location>
        <begin position="231"/>
        <end position="376"/>
    </location>
</feature>
<comment type="caution">
    <text evidence="2">The sequence shown here is derived from an EMBL/GenBank/DDBJ whole genome shotgun (WGS) entry which is preliminary data.</text>
</comment>
<accession>A0A0L0MYI4</accession>
<reference evidence="2 3" key="1">
    <citation type="journal article" date="2015" name="BMC Genomics">
        <title>The genome of the truffle-parasite Tolypocladium ophioglossoides and the evolution of antifungal peptaibiotics.</title>
        <authorList>
            <person name="Quandt C.A."/>
            <person name="Bushley K.E."/>
            <person name="Spatafora J.W."/>
        </authorList>
    </citation>
    <scope>NUCLEOTIDE SEQUENCE [LARGE SCALE GENOMIC DNA]</scope>
    <source>
        <strain evidence="2 3">CBS 100239</strain>
    </source>
</reference>
<feature type="compositionally biased region" description="Basic and acidic residues" evidence="1">
    <location>
        <begin position="45"/>
        <end position="58"/>
    </location>
</feature>
<keyword evidence="3" id="KW-1185">Reference proteome</keyword>
<feature type="compositionally biased region" description="Polar residues" evidence="1">
    <location>
        <begin position="10"/>
        <end position="39"/>
    </location>
</feature>
<feature type="region of interest" description="Disordered" evidence="1">
    <location>
        <begin position="1"/>
        <end position="58"/>
    </location>
</feature>
<evidence type="ECO:0000313" key="2">
    <source>
        <dbReference type="EMBL" id="KND86525.1"/>
    </source>
</evidence>
<feature type="region of interest" description="Disordered" evidence="1">
    <location>
        <begin position="175"/>
        <end position="194"/>
    </location>
</feature>
<organism evidence="2 3">
    <name type="scientific">Tolypocladium ophioglossoides (strain CBS 100239)</name>
    <name type="common">Snaketongue truffleclub</name>
    <name type="synonym">Elaphocordyceps ophioglossoides</name>
    <dbReference type="NCBI Taxonomy" id="1163406"/>
    <lineage>
        <taxon>Eukaryota</taxon>
        <taxon>Fungi</taxon>
        <taxon>Dikarya</taxon>
        <taxon>Ascomycota</taxon>
        <taxon>Pezizomycotina</taxon>
        <taxon>Sordariomycetes</taxon>
        <taxon>Hypocreomycetidae</taxon>
        <taxon>Hypocreales</taxon>
        <taxon>Ophiocordycipitaceae</taxon>
        <taxon>Tolypocladium</taxon>
    </lineage>
</organism>
<feature type="compositionally biased region" description="Polar residues" evidence="1">
    <location>
        <begin position="352"/>
        <end position="368"/>
    </location>
</feature>
<feature type="compositionally biased region" description="Polar residues" evidence="1">
    <location>
        <begin position="231"/>
        <end position="241"/>
    </location>
</feature>
<dbReference type="AlphaFoldDB" id="A0A0L0MYI4"/>
<feature type="compositionally biased region" description="Polar residues" evidence="1">
    <location>
        <begin position="268"/>
        <end position="279"/>
    </location>
</feature>
<proteinExistence type="predicted"/>
<name>A0A0L0MYI4_TOLOC</name>